<reference evidence="3" key="1">
    <citation type="submission" date="2023-06" db="EMBL/GenBank/DDBJ databases">
        <title>Genome-scale phylogeny and comparative genomics of the fungal order Sordariales.</title>
        <authorList>
            <consortium name="Lawrence Berkeley National Laboratory"/>
            <person name="Hensen N."/>
            <person name="Bonometti L."/>
            <person name="Westerberg I."/>
            <person name="Brannstrom I.O."/>
            <person name="Guillou S."/>
            <person name="Cros-Aarteil S."/>
            <person name="Calhoun S."/>
            <person name="Haridas S."/>
            <person name="Kuo A."/>
            <person name="Mondo S."/>
            <person name="Pangilinan J."/>
            <person name="Riley R."/>
            <person name="LaButti K."/>
            <person name="Andreopoulos B."/>
            <person name="Lipzen A."/>
            <person name="Chen C."/>
            <person name="Yanf M."/>
            <person name="Daum C."/>
            <person name="Ng V."/>
            <person name="Clum A."/>
            <person name="Steindorff A."/>
            <person name="Ohm R."/>
            <person name="Martin F."/>
            <person name="Silar P."/>
            <person name="Natvig D."/>
            <person name="Lalanne C."/>
            <person name="Gautier V."/>
            <person name="Ament-velasquez S.L."/>
            <person name="Kruys A."/>
            <person name="Hutchinson M.I."/>
            <person name="Powell A.J."/>
            <person name="Barry K."/>
            <person name="Miller A.N."/>
            <person name="Grigoriev I.V."/>
            <person name="Debuchy R."/>
            <person name="Gladieux P."/>
            <person name="Thoren M.H."/>
            <person name="Johannesson H."/>
        </authorList>
    </citation>
    <scope>NUCLEOTIDE SEQUENCE</scope>
    <source>
        <strain evidence="3">SMH2392-1A</strain>
    </source>
</reference>
<dbReference type="AlphaFoldDB" id="A0AA40E2J7"/>
<keyword evidence="4" id="KW-1185">Reference proteome</keyword>
<feature type="compositionally biased region" description="Polar residues" evidence="1">
    <location>
        <begin position="54"/>
        <end position="79"/>
    </location>
</feature>
<protein>
    <submittedName>
        <fullName evidence="3">Uncharacterized protein</fullName>
    </submittedName>
</protein>
<keyword evidence="2" id="KW-0472">Membrane</keyword>
<feature type="region of interest" description="Disordered" evidence="1">
    <location>
        <begin position="1"/>
        <end position="79"/>
    </location>
</feature>
<comment type="caution">
    <text evidence="3">The sequence shown here is derived from an EMBL/GenBank/DDBJ whole genome shotgun (WGS) entry which is preliminary data.</text>
</comment>
<dbReference type="Proteomes" id="UP001172101">
    <property type="component" value="Unassembled WGS sequence"/>
</dbReference>
<evidence type="ECO:0000256" key="2">
    <source>
        <dbReference type="SAM" id="Phobius"/>
    </source>
</evidence>
<dbReference type="RefSeq" id="XP_060297775.1">
    <property type="nucleotide sequence ID" value="XM_060447903.1"/>
</dbReference>
<name>A0AA40E2J7_9PEZI</name>
<evidence type="ECO:0000313" key="4">
    <source>
        <dbReference type="Proteomes" id="UP001172101"/>
    </source>
</evidence>
<evidence type="ECO:0000313" key="3">
    <source>
        <dbReference type="EMBL" id="KAK0721851.1"/>
    </source>
</evidence>
<evidence type="ECO:0000256" key="1">
    <source>
        <dbReference type="SAM" id="MobiDB-lite"/>
    </source>
</evidence>
<keyword evidence="2" id="KW-0812">Transmembrane</keyword>
<organism evidence="3 4">
    <name type="scientific">Lasiosphaeria miniovina</name>
    <dbReference type="NCBI Taxonomy" id="1954250"/>
    <lineage>
        <taxon>Eukaryota</taxon>
        <taxon>Fungi</taxon>
        <taxon>Dikarya</taxon>
        <taxon>Ascomycota</taxon>
        <taxon>Pezizomycotina</taxon>
        <taxon>Sordariomycetes</taxon>
        <taxon>Sordariomycetidae</taxon>
        <taxon>Sordariales</taxon>
        <taxon>Lasiosphaeriaceae</taxon>
        <taxon>Lasiosphaeria</taxon>
    </lineage>
</organism>
<feature type="transmembrane region" description="Helical" evidence="2">
    <location>
        <begin position="204"/>
        <end position="228"/>
    </location>
</feature>
<sequence>MQDSRAAEASSSADTVGAYNEDGNEDSLTQPISDITEEVGEFGAVGGPVPRSATARSVSLTSALSRQGNQQAKEPSASTAAIELEPKAPAAPRRLSSREKLGLFALLLFPIGTVILLIASDHGQRLSKAVNIIAEVIKTTVSFQVGTEVAMIASLAMEGFGVLLPHAASLSTMKACASSGTVFVLLKHQFAAMARSTGRAGTTVWTFVLAVTLTVVFAITQVFSILLISDTAVRALPGLSASTNLSDNTWLRASSRYPTFAKYSEPPYVADGVLDTGVTLRAFLPFPLAKDKASDKTSSLAKRVSEHGYQSAGDI</sequence>
<gene>
    <name evidence="3" type="ORF">B0T26DRAFT_870054</name>
</gene>
<accession>A0AA40E2J7</accession>
<dbReference type="EMBL" id="JAUIRO010000003">
    <property type="protein sequence ID" value="KAK0721851.1"/>
    <property type="molecule type" value="Genomic_DNA"/>
</dbReference>
<keyword evidence="2" id="KW-1133">Transmembrane helix</keyword>
<dbReference type="GeneID" id="85331173"/>
<proteinExistence type="predicted"/>
<feature type="transmembrane region" description="Helical" evidence="2">
    <location>
        <begin position="101"/>
        <end position="119"/>
    </location>
</feature>
<feature type="non-terminal residue" evidence="3">
    <location>
        <position position="315"/>
    </location>
</feature>